<comment type="caution">
    <text evidence="2">The sequence shown here is derived from an EMBL/GenBank/DDBJ whole genome shotgun (WGS) entry which is preliminary data.</text>
</comment>
<proteinExistence type="predicted"/>
<keyword evidence="3" id="KW-1185">Reference proteome</keyword>
<evidence type="ECO:0000313" key="2">
    <source>
        <dbReference type="EMBL" id="OPB42028.1"/>
    </source>
</evidence>
<feature type="compositionally biased region" description="Polar residues" evidence="1">
    <location>
        <begin position="1"/>
        <end position="18"/>
    </location>
</feature>
<reference evidence="2 3" key="1">
    <citation type="submission" date="2016-04" db="EMBL/GenBank/DDBJ databases">
        <title>Multiple horizontal gene transfer events from other fungi enriched the ability of the initially mycotrophic fungus Trichoderma (Ascomycota) to feed on dead plant biomass.</title>
        <authorList>
            <person name="Atanasova L."/>
            <person name="Chenthamara K."/>
            <person name="Zhang J."/>
            <person name="Grujic M."/>
            <person name="Henrissat B."/>
            <person name="Kuo A."/>
            <person name="Aertz A."/>
            <person name="Salamov A."/>
            <person name="Lipzen A."/>
            <person name="Labutti K."/>
            <person name="Barry K."/>
            <person name="Miao Y."/>
            <person name="Rahimi M.J."/>
            <person name="Shen Q."/>
            <person name="Grigoriev I.V."/>
            <person name="Kubicek C.P."/>
            <person name="Druzhinina I.S."/>
        </authorList>
    </citation>
    <scope>NUCLEOTIDE SEQUENCE [LARGE SCALE GENOMIC DNA]</scope>
    <source>
        <strain evidence="2 3">NJAU 4742</strain>
    </source>
</reference>
<feature type="compositionally biased region" description="Basic residues" evidence="1">
    <location>
        <begin position="21"/>
        <end position="45"/>
    </location>
</feature>
<accession>A0A1T3CLR4</accession>
<sequence>METRTQTISASPQKSRSSPPLRRKKARRYHKTSPKKQTSPKKHTPTPRSSPYRCSKSPRKVNQPLMRLWGDEGDGERRVYSTILDSMEEEKRRYLGSQRWNRLEERLFEILFLRQEIPLLPLHWEVDFRGVPVSGDLFCWRKGVKPIVYAHTSGLGEFRATRALTRLIDLTASVRTYCQSGLRQTVPQRIKKALTDYLSWAAEDGGYRHLKYTPNTIIEVVDRNGEGSTLAAFIETRMRELARAHRELLAIKPEQGIYSTDMDVDKEVETQIKTEAEASIEQQPGGSRNRSWRTFGSRIMSRLYQLLRRPLIKPESHGESSIINSGDDEPKTRQGNDHARSRVYMKREEENEITIKRELFDNSDDDITMADIPMASTTTLHSPAPPTTYIRPPPVVFGFFIVATSVILLTADASKEDADMVINFHVDMDFQNRSLGVWNALTVAIATCLARDDMMKRMGDFEEEGFVEESDPDA</sequence>
<feature type="region of interest" description="Disordered" evidence="1">
    <location>
        <begin position="315"/>
        <end position="342"/>
    </location>
</feature>
<dbReference type="Proteomes" id="UP000191004">
    <property type="component" value="Unassembled WGS sequence"/>
</dbReference>
<organism evidence="2 3">
    <name type="scientific">Trichoderma guizhouense</name>
    <dbReference type="NCBI Taxonomy" id="1491466"/>
    <lineage>
        <taxon>Eukaryota</taxon>
        <taxon>Fungi</taxon>
        <taxon>Dikarya</taxon>
        <taxon>Ascomycota</taxon>
        <taxon>Pezizomycotina</taxon>
        <taxon>Sordariomycetes</taxon>
        <taxon>Hypocreomycetidae</taxon>
        <taxon>Hypocreales</taxon>
        <taxon>Hypocreaceae</taxon>
        <taxon>Trichoderma</taxon>
    </lineage>
</organism>
<dbReference type="AlphaFoldDB" id="A0A1T3CLR4"/>
<evidence type="ECO:0000313" key="3">
    <source>
        <dbReference type="Proteomes" id="UP000191004"/>
    </source>
</evidence>
<evidence type="ECO:0000256" key="1">
    <source>
        <dbReference type="SAM" id="MobiDB-lite"/>
    </source>
</evidence>
<gene>
    <name evidence="2" type="ORF">A0O28_0031450</name>
</gene>
<dbReference type="OrthoDB" id="5286775at2759"/>
<feature type="region of interest" description="Disordered" evidence="1">
    <location>
        <begin position="1"/>
        <end position="58"/>
    </location>
</feature>
<protein>
    <submittedName>
        <fullName evidence="2">Uncharacterized protein</fullName>
    </submittedName>
</protein>
<feature type="compositionally biased region" description="Basic and acidic residues" evidence="1">
    <location>
        <begin position="328"/>
        <end position="342"/>
    </location>
</feature>
<name>A0A1T3CLR4_9HYPO</name>
<dbReference type="EMBL" id="LVVK01000013">
    <property type="protein sequence ID" value="OPB42028.1"/>
    <property type="molecule type" value="Genomic_DNA"/>
</dbReference>